<reference evidence="1" key="1">
    <citation type="submission" date="2023-07" db="EMBL/GenBank/DDBJ databases">
        <title>draft genome sequence of fig (Ficus carica).</title>
        <authorList>
            <person name="Takahashi T."/>
            <person name="Nishimura K."/>
        </authorList>
    </citation>
    <scope>NUCLEOTIDE SEQUENCE</scope>
</reference>
<evidence type="ECO:0000313" key="1">
    <source>
        <dbReference type="EMBL" id="GMN51014.1"/>
    </source>
</evidence>
<dbReference type="AlphaFoldDB" id="A0AA88A829"/>
<dbReference type="EMBL" id="BTGU01000036">
    <property type="protein sequence ID" value="GMN51014.1"/>
    <property type="molecule type" value="Genomic_DNA"/>
</dbReference>
<protein>
    <submittedName>
        <fullName evidence="1">Uncharacterized protein</fullName>
    </submittedName>
</protein>
<comment type="caution">
    <text evidence="1">The sequence shown here is derived from an EMBL/GenBank/DDBJ whole genome shotgun (WGS) entry which is preliminary data.</text>
</comment>
<name>A0AA88A829_FICCA</name>
<evidence type="ECO:0000313" key="2">
    <source>
        <dbReference type="Proteomes" id="UP001187192"/>
    </source>
</evidence>
<keyword evidence="2" id="KW-1185">Reference proteome</keyword>
<accession>A0AA88A829</accession>
<proteinExistence type="predicted"/>
<sequence>MELRNQTISARFDILEPSFNVEHPFTPFSVNILEFLDAFSP</sequence>
<organism evidence="1 2">
    <name type="scientific">Ficus carica</name>
    <name type="common">Common fig</name>
    <dbReference type="NCBI Taxonomy" id="3494"/>
    <lineage>
        <taxon>Eukaryota</taxon>
        <taxon>Viridiplantae</taxon>
        <taxon>Streptophyta</taxon>
        <taxon>Embryophyta</taxon>
        <taxon>Tracheophyta</taxon>
        <taxon>Spermatophyta</taxon>
        <taxon>Magnoliopsida</taxon>
        <taxon>eudicotyledons</taxon>
        <taxon>Gunneridae</taxon>
        <taxon>Pentapetalae</taxon>
        <taxon>rosids</taxon>
        <taxon>fabids</taxon>
        <taxon>Rosales</taxon>
        <taxon>Moraceae</taxon>
        <taxon>Ficeae</taxon>
        <taxon>Ficus</taxon>
    </lineage>
</organism>
<gene>
    <name evidence="1" type="ORF">TIFTF001_020173</name>
</gene>
<dbReference type="Proteomes" id="UP001187192">
    <property type="component" value="Unassembled WGS sequence"/>
</dbReference>